<dbReference type="Proteomes" id="UP000789860">
    <property type="component" value="Unassembled WGS sequence"/>
</dbReference>
<evidence type="ECO:0000313" key="2">
    <source>
        <dbReference type="Proteomes" id="UP000789860"/>
    </source>
</evidence>
<comment type="caution">
    <text evidence="1">The sequence shown here is derived from an EMBL/GenBank/DDBJ whole genome shotgun (WGS) entry which is preliminary data.</text>
</comment>
<organism evidence="1 2">
    <name type="scientific">Scutellospora calospora</name>
    <dbReference type="NCBI Taxonomy" id="85575"/>
    <lineage>
        <taxon>Eukaryota</taxon>
        <taxon>Fungi</taxon>
        <taxon>Fungi incertae sedis</taxon>
        <taxon>Mucoromycota</taxon>
        <taxon>Glomeromycotina</taxon>
        <taxon>Glomeromycetes</taxon>
        <taxon>Diversisporales</taxon>
        <taxon>Gigasporaceae</taxon>
        <taxon>Scutellospora</taxon>
    </lineage>
</organism>
<name>A0ACA9P0S6_9GLOM</name>
<accession>A0ACA9P0S6</accession>
<feature type="non-terminal residue" evidence="1">
    <location>
        <position position="64"/>
    </location>
</feature>
<keyword evidence="2" id="KW-1185">Reference proteome</keyword>
<proteinExistence type="predicted"/>
<sequence length="64" mass="7408">NGAFVYRHIFMDEFEKEFNVKPIQFPIIDPDIANLLAKHNLRSKLLNYTDVLRMSAALIDDTLA</sequence>
<feature type="non-terminal residue" evidence="1">
    <location>
        <position position="1"/>
    </location>
</feature>
<dbReference type="EMBL" id="CAJVPM010033117">
    <property type="protein sequence ID" value="CAG8684564.1"/>
    <property type="molecule type" value="Genomic_DNA"/>
</dbReference>
<reference evidence="1" key="1">
    <citation type="submission" date="2021-06" db="EMBL/GenBank/DDBJ databases">
        <authorList>
            <person name="Kallberg Y."/>
            <person name="Tangrot J."/>
            <person name="Rosling A."/>
        </authorList>
    </citation>
    <scope>NUCLEOTIDE SEQUENCE</scope>
    <source>
        <strain evidence="1">AU212A</strain>
    </source>
</reference>
<protein>
    <submittedName>
        <fullName evidence="1">3473_t:CDS:1</fullName>
    </submittedName>
</protein>
<gene>
    <name evidence="1" type="ORF">SCALOS_LOCUS9860</name>
</gene>
<evidence type="ECO:0000313" key="1">
    <source>
        <dbReference type="EMBL" id="CAG8684564.1"/>
    </source>
</evidence>